<feature type="repeat" description="ANK" evidence="4">
    <location>
        <begin position="494"/>
        <end position="526"/>
    </location>
</feature>
<keyword evidence="2" id="KW-0106">Calcium</keyword>
<dbReference type="InterPro" id="IPR018247">
    <property type="entry name" value="EF_Hand_1_Ca_BS"/>
</dbReference>
<dbReference type="CDD" id="cd00051">
    <property type="entry name" value="EFh"/>
    <property type="match status" value="1"/>
</dbReference>
<keyword evidence="3 4" id="KW-0040">ANK repeat</keyword>
<dbReference type="PROSITE" id="PS50222">
    <property type="entry name" value="EF_HAND_2"/>
    <property type="match status" value="2"/>
</dbReference>
<comment type="caution">
    <text evidence="8">The sequence shown here is derived from an EMBL/GenBank/DDBJ whole genome shotgun (WGS) entry which is preliminary data.</text>
</comment>
<evidence type="ECO:0000256" key="1">
    <source>
        <dbReference type="ARBA" id="ARBA00022737"/>
    </source>
</evidence>
<evidence type="ECO:0000256" key="3">
    <source>
        <dbReference type="ARBA" id="ARBA00023043"/>
    </source>
</evidence>
<feature type="compositionally biased region" description="Basic and acidic residues" evidence="6">
    <location>
        <begin position="84"/>
        <end position="97"/>
    </location>
</feature>
<keyword evidence="5" id="KW-0175">Coiled coil</keyword>
<evidence type="ECO:0000256" key="5">
    <source>
        <dbReference type="SAM" id="Coils"/>
    </source>
</evidence>
<organism evidence="8 9">
    <name type="scientific">Halteria grandinella</name>
    <dbReference type="NCBI Taxonomy" id="5974"/>
    <lineage>
        <taxon>Eukaryota</taxon>
        <taxon>Sar</taxon>
        <taxon>Alveolata</taxon>
        <taxon>Ciliophora</taxon>
        <taxon>Intramacronucleata</taxon>
        <taxon>Spirotrichea</taxon>
        <taxon>Stichotrichia</taxon>
        <taxon>Sporadotrichida</taxon>
        <taxon>Halteriidae</taxon>
        <taxon>Halteria</taxon>
    </lineage>
</organism>
<dbReference type="Gene3D" id="1.25.40.20">
    <property type="entry name" value="Ankyrin repeat-containing domain"/>
    <property type="match status" value="4"/>
</dbReference>
<proteinExistence type="predicted"/>
<dbReference type="InterPro" id="IPR011992">
    <property type="entry name" value="EF-hand-dom_pair"/>
</dbReference>
<dbReference type="InterPro" id="IPR036770">
    <property type="entry name" value="Ankyrin_rpt-contain_sf"/>
</dbReference>
<feature type="compositionally biased region" description="Low complexity" evidence="6">
    <location>
        <begin position="101"/>
        <end position="110"/>
    </location>
</feature>
<keyword evidence="9" id="KW-1185">Reference proteome</keyword>
<dbReference type="SUPFAM" id="SSF48403">
    <property type="entry name" value="Ankyrin repeat"/>
    <property type="match status" value="2"/>
</dbReference>
<dbReference type="PANTHER" id="PTHR24123:SF33">
    <property type="entry name" value="PROTEIN HOS4"/>
    <property type="match status" value="1"/>
</dbReference>
<evidence type="ECO:0000256" key="6">
    <source>
        <dbReference type="SAM" id="MobiDB-lite"/>
    </source>
</evidence>
<dbReference type="OrthoDB" id="296285at2759"/>
<dbReference type="SUPFAM" id="SSF47473">
    <property type="entry name" value="EF-hand"/>
    <property type="match status" value="1"/>
</dbReference>
<feature type="domain" description="EF-hand" evidence="7">
    <location>
        <begin position="1034"/>
        <end position="1069"/>
    </location>
</feature>
<feature type="domain" description="EF-hand" evidence="7">
    <location>
        <begin position="1070"/>
        <end position="1105"/>
    </location>
</feature>
<dbReference type="SMART" id="SM00248">
    <property type="entry name" value="ANK"/>
    <property type="match status" value="8"/>
</dbReference>
<dbReference type="InterPro" id="IPR002110">
    <property type="entry name" value="Ankyrin_rpt"/>
</dbReference>
<dbReference type="PROSITE" id="PS50297">
    <property type="entry name" value="ANK_REP_REGION"/>
    <property type="match status" value="1"/>
</dbReference>
<feature type="repeat" description="ANK" evidence="4">
    <location>
        <begin position="687"/>
        <end position="719"/>
    </location>
</feature>
<dbReference type="PROSITE" id="PS00018">
    <property type="entry name" value="EF_HAND_1"/>
    <property type="match status" value="1"/>
</dbReference>
<evidence type="ECO:0000313" key="8">
    <source>
        <dbReference type="EMBL" id="TNV86076.1"/>
    </source>
</evidence>
<feature type="coiled-coil region" evidence="5">
    <location>
        <begin position="1007"/>
        <end position="1034"/>
    </location>
</feature>
<dbReference type="Pfam" id="PF00023">
    <property type="entry name" value="Ank"/>
    <property type="match status" value="1"/>
</dbReference>
<evidence type="ECO:0000256" key="4">
    <source>
        <dbReference type="PROSITE-ProRule" id="PRU00023"/>
    </source>
</evidence>
<dbReference type="InterPro" id="IPR002048">
    <property type="entry name" value="EF_hand_dom"/>
</dbReference>
<name>A0A8J8T961_HALGN</name>
<sequence length="1129" mass="126710">MDSSKGNDDISWVIEATKKAQEQLGLPSSQPKVDKQKMIENSRQKFLKNLGDQIKEGKNPQPPCATATGKERSKSKNKSHSKKRGDEETTMKVEVPKKAARPASSKPPAKGGAGQKENTSNNHKKTAPSFTKPDNMLTIPNYGQMSEASSKRQSYSIRDQLMDQIKECLHQPKKLDEIKQANLHLRIDFNTLVHQAKLQKIKEQKQPSVTNEVENGIMKRMEQNKQLIERLRGIKPTPPPYANSVLQAALFNKGRVLEALLSVLQNSDARKYQLSECDDKHRNAVIYAAAHGAHDSLELLSAAEAPFNGTDQYHRTALHYAAMNDNSKPIEAVFLGFKSQGKPIQVYGQKEEDGNSPMKHAPKPTFTPHKGVFDHMGPLTKKVPRPVPQPIEEDNDFEVDQTQEEGATFTVHHEEGALQQNLVNFFTKKTILEALTDEDALKQKMTKIDQLCVPKGGPSPAEISFMDDDEDNPYVGAPQIALQPSSIVNFRDIRGRTPLFIAVAFNNRVALESLLFLGANPHIADIYGQRPIDIANDDGVRDLLLNKMGRMQAPARLYQMEKFKAREGSAAAMAAKAQAQKAYESKKQASGTPHGETTEIGAGLGNLSSYGGSNISQSKKNVGLIGQYPLDVNNLKAMLTEKIMLSKIGLENDNYLQYAIKNKAFDSCLYLLTLPNANFDLTYPNGSGNTALHLAIKTGQLKFVKLLLLKLSYLSSQDTTDLDDPKYFNMKVVKDTAFILNRKGLTPLLQSVEQGVFPIFRLMLELYYHYDTVVVEGDAQKGLLDKVIQGYKCQEKKENAFLKAVRLNHKEMIYSLLDYIVNNPSLPQEVWTSQDGVTQRNALHWAVINKERNLIDQLVVKLDADKGLLRGMEDSKKKRPAEYGEQYTELMSTVWDYARDGNVRKLRQCIELGRFEADQQTQWMKNTPLHIAVKGIKLEIIKVLVHDYSLNPNITFNSLQKTPLHLAGQLTPPKGSTATPEAIQSHVKGLLLKLHSSTKLPTDTLAKQERQKLKQLKLNELKRLKKELNDKIAKRGLNIETFFQKFDRNGDGVFSHLEFECAFTALGIDVAKEDLRRFIDMTDANKDGRVDFNEFYSVLNEPEIDEDDMERAGIVTTEAELDASFEQME</sequence>
<evidence type="ECO:0000256" key="2">
    <source>
        <dbReference type="ARBA" id="ARBA00022837"/>
    </source>
</evidence>
<reference evidence="8" key="1">
    <citation type="submission" date="2019-06" db="EMBL/GenBank/DDBJ databases">
        <authorList>
            <person name="Zheng W."/>
        </authorList>
    </citation>
    <scope>NUCLEOTIDE SEQUENCE</scope>
    <source>
        <strain evidence="8">QDHG01</strain>
    </source>
</reference>
<dbReference type="Pfam" id="PF12796">
    <property type="entry name" value="Ank_2"/>
    <property type="match status" value="2"/>
</dbReference>
<dbReference type="AlphaFoldDB" id="A0A8J8T961"/>
<evidence type="ECO:0000259" key="7">
    <source>
        <dbReference type="PROSITE" id="PS50222"/>
    </source>
</evidence>
<dbReference type="EMBL" id="RRYP01001331">
    <property type="protein sequence ID" value="TNV86076.1"/>
    <property type="molecule type" value="Genomic_DNA"/>
</dbReference>
<protein>
    <recommendedName>
        <fullName evidence="7">EF-hand domain-containing protein</fullName>
    </recommendedName>
</protein>
<dbReference type="Proteomes" id="UP000785679">
    <property type="component" value="Unassembled WGS sequence"/>
</dbReference>
<dbReference type="PROSITE" id="PS50088">
    <property type="entry name" value="ANK_REPEAT"/>
    <property type="match status" value="2"/>
</dbReference>
<evidence type="ECO:0000313" key="9">
    <source>
        <dbReference type="Proteomes" id="UP000785679"/>
    </source>
</evidence>
<keyword evidence="1" id="KW-0677">Repeat</keyword>
<dbReference type="PANTHER" id="PTHR24123">
    <property type="entry name" value="ANKYRIN REPEAT-CONTAINING"/>
    <property type="match status" value="1"/>
</dbReference>
<feature type="region of interest" description="Disordered" evidence="6">
    <location>
        <begin position="22"/>
        <end position="139"/>
    </location>
</feature>
<feature type="compositionally biased region" description="Basic and acidic residues" evidence="6">
    <location>
        <begin position="32"/>
        <end position="43"/>
    </location>
</feature>
<dbReference type="GO" id="GO:0005509">
    <property type="term" value="F:calcium ion binding"/>
    <property type="evidence" value="ECO:0007669"/>
    <property type="project" value="InterPro"/>
</dbReference>
<dbReference type="Gene3D" id="1.10.238.10">
    <property type="entry name" value="EF-hand"/>
    <property type="match status" value="1"/>
</dbReference>
<dbReference type="Pfam" id="PF13499">
    <property type="entry name" value="EF-hand_7"/>
    <property type="match status" value="1"/>
</dbReference>
<dbReference type="SMART" id="SM00054">
    <property type="entry name" value="EFh"/>
    <property type="match status" value="2"/>
</dbReference>
<dbReference type="InterPro" id="IPR051165">
    <property type="entry name" value="Multifunctional_ANK_Repeat"/>
</dbReference>
<gene>
    <name evidence="8" type="ORF">FGO68_gene9698</name>
</gene>
<accession>A0A8J8T961</accession>